<feature type="domain" description="ABC transmembrane type-1" evidence="8">
    <location>
        <begin position="62"/>
        <end position="274"/>
    </location>
</feature>
<feature type="transmembrane region" description="Helical" evidence="7">
    <location>
        <begin position="99"/>
        <end position="119"/>
    </location>
</feature>
<proteinExistence type="inferred from homology"/>
<organism evidence="9 10">
    <name type="scientific">Kutzneria kofuensis</name>
    <dbReference type="NCBI Taxonomy" id="103725"/>
    <lineage>
        <taxon>Bacteria</taxon>
        <taxon>Bacillati</taxon>
        <taxon>Actinomycetota</taxon>
        <taxon>Actinomycetes</taxon>
        <taxon>Pseudonocardiales</taxon>
        <taxon>Pseudonocardiaceae</taxon>
        <taxon>Kutzneria</taxon>
    </lineage>
</organism>
<feature type="transmembrane region" description="Helical" evidence="7">
    <location>
        <begin position="7"/>
        <end position="26"/>
    </location>
</feature>
<dbReference type="InterPro" id="IPR035906">
    <property type="entry name" value="MetI-like_sf"/>
</dbReference>
<evidence type="ECO:0000256" key="1">
    <source>
        <dbReference type="ARBA" id="ARBA00004651"/>
    </source>
</evidence>
<accession>A0A7W9KKU7</accession>
<evidence type="ECO:0000256" key="3">
    <source>
        <dbReference type="ARBA" id="ARBA00022475"/>
    </source>
</evidence>
<evidence type="ECO:0000259" key="8">
    <source>
        <dbReference type="PROSITE" id="PS50928"/>
    </source>
</evidence>
<dbReference type="EMBL" id="JACHIR010000001">
    <property type="protein sequence ID" value="MBB5894452.1"/>
    <property type="molecule type" value="Genomic_DNA"/>
</dbReference>
<evidence type="ECO:0000256" key="7">
    <source>
        <dbReference type="RuleBase" id="RU363032"/>
    </source>
</evidence>
<dbReference type="CDD" id="cd06261">
    <property type="entry name" value="TM_PBP2"/>
    <property type="match status" value="1"/>
</dbReference>
<protein>
    <submittedName>
        <fullName evidence="9">Multiple sugar transport system permease protein</fullName>
    </submittedName>
</protein>
<keyword evidence="10" id="KW-1185">Reference proteome</keyword>
<evidence type="ECO:0000256" key="5">
    <source>
        <dbReference type="ARBA" id="ARBA00022989"/>
    </source>
</evidence>
<dbReference type="InterPro" id="IPR051393">
    <property type="entry name" value="ABC_transporter_permease"/>
</dbReference>
<evidence type="ECO:0000256" key="2">
    <source>
        <dbReference type="ARBA" id="ARBA00022448"/>
    </source>
</evidence>
<comment type="caution">
    <text evidence="9">The sequence shown here is derived from an EMBL/GenBank/DDBJ whole genome shotgun (WGS) entry which is preliminary data.</text>
</comment>
<evidence type="ECO:0000256" key="6">
    <source>
        <dbReference type="ARBA" id="ARBA00023136"/>
    </source>
</evidence>
<feature type="transmembrane region" description="Helical" evidence="7">
    <location>
        <begin position="147"/>
        <end position="170"/>
    </location>
</feature>
<dbReference type="PROSITE" id="PS50928">
    <property type="entry name" value="ABC_TM1"/>
    <property type="match status" value="1"/>
</dbReference>
<dbReference type="Pfam" id="PF00528">
    <property type="entry name" value="BPD_transp_1"/>
    <property type="match status" value="1"/>
</dbReference>
<dbReference type="Gene3D" id="1.10.3720.10">
    <property type="entry name" value="MetI-like"/>
    <property type="match status" value="1"/>
</dbReference>
<sequence length="282" mass="31338">MKRSGFWFVAPFLVLYVAFLVVPMLVGLGASVTDQGITGHAKFVGGANYLELFRDPAVWSSLWHTLIFTVTSTPAIVLVGLGMALLANRAVPERWLYRLAFFAPYLLPVSVVVLIWNWLYQPGFGLINDLLTRLGLGEVGWLSTDGMAMTSIVITTVWWTAGFGFLLYLAALQEIPRQLYEASALDGATPLQQLRRITMPLLSRTHQLVIVLQILASLKVFDQIYLLSGQGGIPGVRSIVQYIYESGFTRFRVGYASAISYVFFALIAVIALVHFRLTAEKR</sequence>
<name>A0A7W9KKU7_9PSEU</name>
<evidence type="ECO:0000313" key="10">
    <source>
        <dbReference type="Proteomes" id="UP000585638"/>
    </source>
</evidence>
<reference evidence="9 10" key="1">
    <citation type="submission" date="2020-08" db="EMBL/GenBank/DDBJ databases">
        <title>Sequencing the genomes of 1000 actinobacteria strains.</title>
        <authorList>
            <person name="Klenk H.-P."/>
        </authorList>
    </citation>
    <scope>NUCLEOTIDE SEQUENCE [LARGE SCALE GENOMIC DNA]</scope>
    <source>
        <strain evidence="9 10">DSM 43851</strain>
    </source>
</reference>
<keyword evidence="5 7" id="KW-1133">Transmembrane helix</keyword>
<keyword evidence="6 7" id="KW-0472">Membrane</keyword>
<dbReference type="SUPFAM" id="SSF161098">
    <property type="entry name" value="MetI-like"/>
    <property type="match status" value="1"/>
</dbReference>
<gene>
    <name evidence="9" type="ORF">BJ998_005648</name>
</gene>
<dbReference type="GO" id="GO:0005886">
    <property type="term" value="C:plasma membrane"/>
    <property type="evidence" value="ECO:0007669"/>
    <property type="project" value="UniProtKB-SubCell"/>
</dbReference>
<dbReference type="RefSeq" id="WP_184866377.1">
    <property type="nucleotide sequence ID" value="NZ_BAAAWY010000005.1"/>
</dbReference>
<comment type="similarity">
    <text evidence="7">Belongs to the binding-protein-dependent transport system permease family.</text>
</comment>
<feature type="transmembrane region" description="Helical" evidence="7">
    <location>
        <begin position="253"/>
        <end position="275"/>
    </location>
</feature>
<comment type="subcellular location">
    <subcellularLocation>
        <location evidence="1 7">Cell membrane</location>
        <topology evidence="1 7">Multi-pass membrane protein</topology>
    </subcellularLocation>
</comment>
<dbReference type="GO" id="GO:0055085">
    <property type="term" value="P:transmembrane transport"/>
    <property type="evidence" value="ECO:0007669"/>
    <property type="project" value="InterPro"/>
</dbReference>
<keyword evidence="4 7" id="KW-0812">Transmembrane</keyword>
<evidence type="ECO:0000256" key="4">
    <source>
        <dbReference type="ARBA" id="ARBA00022692"/>
    </source>
</evidence>
<keyword evidence="3" id="KW-1003">Cell membrane</keyword>
<dbReference type="InterPro" id="IPR000515">
    <property type="entry name" value="MetI-like"/>
</dbReference>
<keyword evidence="9" id="KW-0762">Sugar transport</keyword>
<keyword evidence="2 7" id="KW-0813">Transport</keyword>
<dbReference type="PANTHER" id="PTHR30193">
    <property type="entry name" value="ABC TRANSPORTER PERMEASE PROTEIN"/>
    <property type="match status" value="1"/>
</dbReference>
<dbReference type="PANTHER" id="PTHR30193:SF41">
    <property type="entry name" value="DIACETYLCHITOBIOSE UPTAKE SYSTEM PERMEASE PROTEIN NGCF"/>
    <property type="match status" value="1"/>
</dbReference>
<evidence type="ECO:0000313" key="9">
    <source>
        <dbReference type="EMBL" id="MBB5894452.1"/>
    </source>
</evidence>
<dbReference type="AlphaFoldDB" id="A0A7W9KKU7"/>
<feature type="transmembrane region" description="Helical" evidence="7">
    <location>
        <begin position="62"/>
        <end position="87"/>
    </location>
</feature>
<dbReference type="Proteomes" id="UP000585638">
    <property type="component" value="Unassembled WGS sequence"/>
</dbReference>